<dbReference type="InterPro" id="IPR052845">
    <property type="entry name" value="Axonemal_dynein_LC_domain"/>
</dbReference>
<dbReference type="PANTHER" id="PTHR23052">
    <property type="entry name" value="AXONEMAL DYNEIN LIGHT CHAIN DOMAIN-CONTAINING PROTEIN 1"/>
    <property type="match status" value="1"/>
</dbReference>
<gene>
    <name evidence="4" type="ORF">R3I93_017137</name>
</gene>
<keyword evidence="5" id="KW-1185">Reference proteome</keyword>
<name>A0AAN9CHP2_9TELE</name>
<sequence length="1026" mass="118126">MSVSVKSSPSPPDRAKPESRRTKRSTNVTAVNNMATELPQLRERTPIKDRSSLQVRDDLIPDELLATLTSTTCPQDRLGPLRLTKTPKDFKVCFMHRPDAVWHHPTRRKKYQYFLNQPTSLTGAGRDISFLCDALVSQRDRVSLPQMDERSSAQFQGDYNDSSSLETLIPEEYHIIQNKGLKGLQCYEDKFTVLLEDDKKKLRVFPSLKPSGRLEVIQLMKVMDNMLEKAGVNQEFHELTEISQIENLLELVRIEQNIYNIVFHELIRQVSVECAERGQLLAKLRERYVSLLDRIPRQVKGLHTETLAQKALDRRLTEDIIHFKSSIAKLNMDLSSLKQHDESVSKEAEETKEELAKAMEESQRNANIVAEYHELYELQRRRLEGQMSQLYDERDLWRKATYSLAVKVVKINKLHLVRRLNISEQTWAKTADRFTGFLTTKDSEDVSHIMELTDRWKDKLTDFMKNLRKAESNQRETIKSVNANFAKWLKFYEDKSRNRNMKVDELSEDLKQWSKELMQQCERYGGEDLVSGQETLEMLTNLQESLVEVCLQLFRRHPGLDGVPPKGQEAMRELAKTITELQNQLGIRINGESGIHATLMLLIETMEFWSRRLKALSGLPEEQSSGDSLMLEEALGNMMNMSEEALLLVDSTQLERDRAKKKPHTKIELDDVFKTMKEFLFSQENFFHCENMRLRDEVASLHTKVIRWMVDLLLLMVQVHSHDQEPHLPMPELNVIVDVSIEKLEEDARNLSGKLDYFSKYITSSCQAVVEEVIRKNTTDTENELYQLAKLQKECGEWVETCRILLSDVKGNMVELQLSGKNVTQPVEQQPEEPTEEEEEEEGEEEEGEEEEEPAMKDSIGPYSFQRADEYGDETASRHDKDGSVIKLVGYDGNITEKNLGEYTVQLRGTEELVLSPHTENAQDAFNALETVRTLQQELLEVERRAISAEERALKAEEDLQAALDKIQDLERQLQARPSVETKLSKKKVPPAPKTSSTPVATSEAQKTRSQKSEASSKLSRDTKKH</sequence>
<feature type="region of interest" description="Disordered" evidence="3">
    <location>
        <begin position="820"/>
        <end position="862"/>
    </location>
</feature>
<feature type="region of interest" description="Disordered" evidence="3">
    <location>
        <begin position="974"/>
        <end position="1026"/>
    </location>
</feature>
<protein>
    <recommendedName>
        <fullName evidence="6">Axonemal dynein light chain domain containing 1</fullName>
    </recommendedName>
</protein>
<feature type="compositionally biased region" description="Acidic residues" evidence="3">
    <location>
        <begin position="830"/>
        <end position="853"/>
    </location>
</feature>
<evidence type="ECO:0000256" key="1">
    <source>
        <dbReference type="ARBA" id="ARBA00023054"/>
    </source>
</evidence>
<dbReference type="AlphaFoldDB" id="A0AAN9CHP2"/>
<feature type="compositionally biased region" description="Polar residues" evidence="3">
    <location>
        <begin position="994"/>
        <end position="1005"/>
    </location>
</feature>
<dbReference type="Proteomes" id="UP001364617">
    <property type="component" value="Unassembled WGS sequence"/>
</dbReference>
<keyword evidence="1 2" id="KW-0175">Coiled coil</keyword>
<accession>A0AAN9CHP2</accession>
<dbReference type="InterPro" id="IPR019347">
    <property type="entry name" value="Axonemal_dynein_light_chain"/>
</dbReference>
<evidence type="ECO:0000313" key="5">
    <source>
        <dbReference type="Proteomes" id="UP001364617"/>
    </source>
</evidence>
<reference evidence="4 5" key="1">
    <citation type="submission" date="2024-02" db="EMBL/GenBank/DDBJ databases">
        <title>Chromosome-level genome assembly of the Eurasian Minnow (Phoxinus phoxinus).</title>
        <authorList>
            <person name="Oriowo T.O."/>
            <person name="Martin S."/>
            <person name="Stange M."/>
            <person name="Chrysostomakis Y."/>
            <person name="Brown T."/>
            <person name="Winkler S."/>
            <person name="Kukowka S."/>
            <person name="Myers E.W."/>
            <person name="Bohne A."/>
        </authorList>
    </citation>
    <scope>NUCLEOTIDE SEQUENCE [LARGE SCALE GENOMIC DNA]</scope>
    <source>
        <strain evidence="4">ZFMK-TIS-60720</strain>
        <tissue evidence="4">Whole Organism</tissue>
    </source>
</reference>
<dbReference type="PANTHER" id="PTHR23052:SF1">
    <property type="entry name" value="AXONEMAL DYNEIN LIGHT CHAIN DOMAIN-CONTAINING PROTEIN 1"/>
    <property type="match status" value="1"/>
</dbReference>
<dbReference type="EMBL" id="JAYKXH010000018">
    <property type="protein sequence ID" value="KAK7136970.1"/>
    <property type="molecule type" value="Genomic_DNA"/>
</dbReference>
<evidence type="ECO:0000256" key="2">
    <source>
        <dbReference type="SAM" id="Coils"/>
    </source>
</evidence>
<proteinExistence type="predicted"/>
<feature type="region of interest" description="Disordered" evidence="3">
    <location>
        <begin position="1"/>
        <end position="30"/>
    </location>
</feature>
<organism evidence="4 5">
    <name type="scientific">Phoxinus phoxinus</name>
    <name type="common">Eurasian minnow</name>
    <dbReference type="NCBI Taxonomy" id="58324"/>
    <lineage>
        <taxon>Eukaryota</taxon>
        <taxon>Metazoa</taxon>
        <taxon>Chordata</taxon>
        <taxon>Craniata</taxon>
        <taxon>Vertebrata</taxon>
        <taxon>Euteleostomi</taxon>
        <taxon>Actinopterygii</taxon>
        <taxon>Neopterygii</taxon>
        <taxon>Teleostei</taxon>
        <taxon>Ostariophysi</taxon>
        <taxon>Cypriniformes</taxon>
        <taxon>Leuciscidae</taxon>
        <taxon>Phoxininae</taxon>
        <taxon>Phoxinus</taxon>
    </lineage>
</organism>
<evidence type="ECO:0000256" key="3">
    <source>
        <dbReference type="SAM" id="MobiDB-lite"/>
    </source>
</evidence>
<dbReference type="Pfam" id="PF10211">
    <property type="entry name" value="Ax_dynein_light"/>
    <property type="match status" value="1"/>
</dbReference>
<comment type="caution">
    <text evidence="4">The sequence shown here is derived from an EMBL/GenBank/DDBJ whole genome shotgun (WGS) entry which is preliminary data.</text>
</comment>
<evidence type="ECO:0008006" key="6">
    <source>
        <dbReference type="Google" id="ProtNLM"/>
    </source>
</evidence>
<dbReference type="GO" id="GO:0005737">
    <property type="term" value="C:cytoplasm"/>
    <property type="evidence" value="ECO:0007669"/>
    <property type="project" value="UniProtKB-ARBA"/>
</dbReference>
<feature type="coiled-coil region" evidence="2">
    <location>
        <begin position="341"/>
        <end position="393"/>
    </location>
</feature>
<evidence type="ECO:0000313" key="4">
    <source>
        <dbReference type="EMBL" id="KAK7136970.1"/>
    </source>
</evidence>